<sequence>MSPRLLLSALALTGLGVAHPAWATSPEAPKAPRSGTMKAPTATGPTSTSPAKAPRPDSATAATGTPSTSPAKTSGTTSTTTPAATASTTPAGTTSTTTPAATASTTPAGIAPTSPVRHRVTPAEAPRHLIAGGKGRATLFLNASTGATAASLTLLELQPGGEVPEHTHDTSVEILYIEDGAADMTVAGQTLRVSKGDAVYIPAGAKHSAKVVSPGAPFKAVQVYAGSGPEQRFTQGPRETAPHGP</sequence>
<evidence type="ECO:0000256" key="1">
    <source>
        <dbReference type="ARBA" id="ARBA00022723"/>
    </source>
</evidence>
<dbReference type="GO" id="GO:0046872">
    <property type="term" value="F:metal ion binding"/>
    <property type="evidence" value="ECO:0007669"/>
    <property type="project" value="UniProtKB-KW"/>
</dbReference>
<dbReference type="eggNOG" id="COG0662">
    <property type="taxonomic scope" value="Bacteria"/>
</dbReference>
<dbReference type="PATRIC" id="fig|1278073.3.peg.7798"/>
<dbReference type="RefSeq" id="WP_015353192.1">
    <property type="nucleotide sequence ID" value="NC_020126.1"/>
</dbReference>
<dbReference type="InterPro" id="IPR014710">
    <property type="entry name" value="RmlC-like_jellyroll"/>
</dbReference>
<evidence type="ECO:0000259" key="4">
    <source>
        <dbReference type="Pfam" id="PF07883"/>
    </source>
</evidence>
<feature type="region of interest" description="Disordered" evidence="2">
    <location>
        <begin position="18"/>
        <end position="117"/>
    </location>
</feature>
<feature type="domain" description="Cupin type-2" evidence="4">
    <location>
        <begin position="154"/>
        <end position="223"/>
    </location>
</feature>
<keyword evidence="1" id="KW-0479">Metal-binding</keyword>
<feature type="signal peptide" evidence="3">
    <location>
        <begin position="1"/>
        <end position="23"/>
    </location>
</feature>
<feature type="region of interest" description="Disordered" evidence="2">
    <location>
        <begin position="226"/>
        <end position="245"/>
    </location>
</feature>
<evidence type="ECO:0000313" key="5">
    <source>
        <dbReference type="EMBL" id="AGC48939.1"/>
    </source>
</evidence>
<dbReference type="InterPro" id="IPR011051">
    <property type="entry name" value="RmlC_Cupin_sf"/>
</dbReference>
<dbReference type="InterPro" id="IPR013096">
    <property type="entry name" value="Cupin_2"/>
</dbReference>
<dbReference type="AlphaFoldDB" id="L7UQW7"/>
<dbReference type="SUPFAM" id="SSF51182">
    <property type="entry name" value="RmlC-like cupins"/>
    <property type="match status" value="1"/>
</dbReference>
<keyword evidence="3" id="KW-0732">Signal</keyword>
<evidence type="ECO:0000256" key="3">
    <source>
        <dbReference type="SAM" id="SignalP"/>
    </source>
</evidence>
<dbReference type="Pfam" id="PF07883">
    <property type="entry name" value="Cupin_2"/>
    <property type="match status" value="1"/>
</dbReference>
<evidence type="ECO:0000313" key="6">
    <source>
        <dbReference type="Proteomes" id="UP000011131"/>
    </source>
</evidence>
<protein>
    <submittedName>
        <fullName evidence="5">Cupin</fullName>
    </submittedName>
</protein>
<dbReference type="PANTHER" id="PTHR35848:SF6">
    <property type="entry name" value="CUPIN TYPE-2 DOMAIN-CONTAINING PROTEIN"/>
    <property type="match status" value="1"/>
</dbReference>
<organism evidence="5 6">
    <name type="scientific">Myxococcus stipitatus (strain DSM 14675 / JCM 12634 / Mx s8)</name>
    <dbReference type="NCBI Taxonomy" id="1278073"/>
    <lineage>
        <taxon>Bacteria</taxon>
        <taxon>Pseudomonadati</taxon>
        <taxon>Myxococcota</taxon>
        <taxon>Myxococcia</taxon>
        <taxon>Myxococcales</taxon>
        <taxon>Cystobacterineae</taxon>
        <taxon>Myxococcaceae</taxon>
        <taxon>Myxococcus</taxon>
    </lineage>
</organism>
<dbReference type="KEGG" id="msd:MYSTI_07667"/>
<evidence type="ECO:0000256" key="2">
    <source>
        <dbReference type="SAM" id="MobiDB-lite"/>
    </source>
</evidence>
<dbReference type="Gene3D" id="2.60.120.10">
    <property type="entry name" value="Jelly Rolls"/>
    <property type="match status" value="1"/>
</dbReference>
<accession>L7UQW7</accession>
<gene>
    <name evidence="5" type="ordered locus">MYSTI_07667</name>
</gene>
<feature type="chain" id="PRO_5003983819" evidence="3">
    <location>
        <begin position="24"/>
        <end position="245"/>
    </location>
</feature>
<dbReference type="STRING" id="1278073.MYSTI_07667"/>
<dbReference type="Proteomes" id="UP000011131">
    <property type="component" value="Chromosome"/>
</dbReference>
<keyword evidence="6" id="KW-1185">Reference proteome</keyword>
<dbReference type="InterPro" id="IPR051610">
    <property type="entry name" value="GPI/OXD"/>
</dbReference>
<dbReference type="HOGENOM" id="CLU_1132651_0_0_7"/>
<dbReference type="PANTHER" id="PTHR35848">
    <property type="entry name" value="OXALATE-BINDING PROTEIN"/>
    <property type="match status" value="1"/>
</dbReference>
<name>L7UQW7_MYXSD</name>
<feature type="compositionally biased region" description="Low complexity" evidence="2">
    <location>
        <begin position="38"/>
        <end position="115"/>
    </location>
</feature>
<proteinExistence type="predicted"/>
<reference evidence="5 6" key="1">
    <citation type="journal article" date="2013" name="Genome Announc.">
        <title>Complete genome sequence of Myxococcus stipitatus strain DSM 14675, a fruiting myxobacterium.</title>
        <authorList>
            <person name="Huntley S."/>
            <person name="Kneip S."/>
            <person name="Treuner-Lange A."/>
            <person name="Sogaard-Andersen L."/>
        </authorList>
    </citation>
    <scope>NUCLEOTIDE SEQUENCE [LARGE SCALE GENOMIC DNA]</scope>
    <source>
        <strain evidence="6">DSM 14675 / JCM 12634 / Mx s8</strain>
    </source>
</reference>
<dbReference type="EMBL" id="CP004025">
    <property type="protein sequence ID" value="AGC48939.1"/>
    <property type="molecule type" value="Genomic_DNA"/>
</dbReference>